<gene>
    <name evidence="2" type="ORF">T310_0116</name>
</gene>
<evidence type="ECO:0000256" key="1">
    <source>
        <dbReference type="SAM" id="MobiDB-lite"/>
    </source>
</evidence>
<dbReference type="AlphaFoldDB" id="A0A0F4Z5N8"/>
<comment type="caution">
    <text evidence="2">The sequence shown here is derived from an EMBL/GenBank/DDBJ whole genome shotgun (WGS) entry which is preliminary data.</text>
</comment>
<dbReference type="OrthoDB" id="28901at2759"/>
<feature type="region of interest" description="Disordered" evidence="1">
    <location>
        <begin position="1"/>
        <end position="127"/>
    </location>
</feature>
<feature type="non-terminal residue" evidence="2">
    <location>
        <position position="1"/>
    </location>
</feature>
<protein>
    <submittedName>
        <fullName evidence="2">Transcription initiation protein spt5</fullName>
    </submittedName>
</protein>
<dbReference type="Proteomes" id="UP000053958">
    <property type="component" value="Unassembled WGS sequence"/>
</dbReference>
<dbReference type="GeneID" id="25312180"/>
<dbReference type="EMBL" id="LASV01000009">
    <property type="protein sequence ID" value="KKA25827.1"/>
    <property type="molecule type" value="Genomic_DNA"/>
</dbReference>
<name>A0A0F4Z5N8_RASE3</name>
<keyword evidence="3" id="KW-1185">Reference proteome</keyword>
<accession>A0A0F4Z5N8</accession>
<evidence type="ECO:0000313" key="2">
    <source>
        <dbReference type="EMBL" id="KKA25827.1"/>
    </source>
</evidence>
<organism evidence="2 3">
    <name type="scientific">Rasamsonia emersonii (strain ATCC 16479 / CBS 393.64 / IMI 116815)</name>
    <dbReference type="NCBI Taxonomy" id="1408163"/>
    <lineage>
        <taxon>Eukaryota</taxon>
        <taxon>Fungi</taxon>
        <taxon>Dikarya</taxon>
        <taxon>Ascomycota</taxon>
        <taxon>Pezizomycotina</taxon>
        <taxon>Eurotiomycetes</taxon>
        <taxon>Eurotiomycetidae</taxon>
        <taxon>Eurotiales</taxon>
        <taxon>Trichocomaceae</taxon>
        <taxon>Rasamsonia</taxon>
    </lineage>
</organism>
<feature type="compositionally biased region" description="Basic and acidic residues" evidence="1">
    <location>
        <begin position="116"/>
        <end position="127"/>
    </location>
</feature>
<feature type="compositionally biased region" description="Polar residues" evidence="1">
    <location>
        <begin position="26"/>
        <end position="38"/>
    </location>
</feature>
<dbReference type="RefSeq" id="XP_013332439.1">
    <property type="nucleotide sequence ID" value="XM_013476985.1"/>
</dbReference>
<dbReference type="STRING" id="1408163.A0A0F4Z5N8"/>
<proteinExistence type="predicted"/>
<reference evidence="2 3" key="1">
    <citation type="submission" date="2015-04" db="EMBL/GenBank/DDBJ databases">
        <authorList>
            <person name="Heijne W.H."/>
            <person name="Fedorova N.D."/>
            <person name="Nierman W.C."/>
            <person name="Vollebregt A.W."/>
            <person name="Zhao Z."/>
            <person name="Wu L."/>
            <person name="Kumar M."/>
            <person name="Stam H."/>
            <person name="van den Berg M.A."/>
            <person name="Pel H.J."/>
        </authorList>
    </citation>
    <scope>NUCLEOTIDE SEQUENCE [LARGE SCALE GENOMIC DNA]</scope>
    <source>
        <strain evidence="2 3">CBS 393.64</strain>
    </source>
</reference>
<evidence type="ECO:0000313" key="3">
    <source>
        <dbReference type="Proteomes" id="UP000053958"/>
    </source>
</evidence>
<sequence>GFDAFAAGSRTPAWGAPNPGGRTPAWNAQSSTASNNKSYDAPTPGGDYSAPTPGAYASAPTPGALAPTPRGYADSAPTPGALNAPTPGGYSRPYDAPTPAVGSGVAATPGASADDGGPRYEEGTPSP</sequence>